<dbReference type="Proteomes" id="UP000886653">
    <property type="component" value="Unassembled WGS sequence"/>
</dbReference>
<evidence type="ECO:0000256" key="1">
    <source>
        <dbReference type="SAM" id="MobiDB-lite"/>
    </source>
</evidence>
<comment type="caution">
    <text evidence="3">The sequence shown here is derived from an EMBL/GenBank/DDBJ whole genome shotgun (WGS) entry which is preliminary data.</text>
</comment>
<accession>A0A9P6NB42</accession>
<proteinExistence type="predicted"/>
<feature type="compositionally biased region" description="Polar residues" evidence="1">
    <location>
        <begin position="397"/>
        <end position="413"/>
    </location>
</feature>
<feature type="compositionally biased region" description="Low complexity" evidence="1">
    <location>
        <begin position="201"/>
        <end position="223"/>
    </location>
</feature>
<keyword evidence="4" id="KW-1185">Reference proteome</keyword>
<feature type="region of interest" description="Disordered" evidence="1">
    <location>
        <begin position="138"/>
        <end position="280"/>
    </location>
</feature>
<name>A0A9P6NB42_9BASI</name>
<feature type="region of interest" description="Disordered" evidence="1">
    <location>
        <begin position="397"/>
        <end position="430"/>
    </location>
</feature>
<reference evidence="3" key="1">
    <citation type="submission" date="2013-11" db="EMBL/GenBank/DDBJ databases">
        <title>Genome sequence of the fusiform rust pathogen reveals effectors for host alternation and coevolution with pine.</title>
        <authorList>
            <consortium name="DOE Joint Genome Institute"/>
            <person name="Smith K."/>
            <person name="Pendleton A."/>
            <person name="Kubisiak T."/>
            <person name="Anderson C."/>
            <person name="Salamov A."/>
            <person name="Aerts A."/>
            <person name="Riley R."/>
            <person name="Clum A."/>
            <person name="Lindquist E."/>
            <person name="Ence D."/>
            <person name="Campbell M."/>
            <person name="Kronenberg Z."/>
            <person name="Feau N."/>
            <person name="Dhillon B."/>
            <person name="Hamelin R."/>
            <person name="Burleigh J."/>
            <person name="Smith J."/>
            <person name="Yandell M."/>
            <person name="Nelson C."/>
            <person name="Grigoriev I."/>
            <person name="Davis J."/>
        </authorList>
    </citation>
    <scope>NUCLEOTIDE SEQUENCE</scope>
    <source>
        <strain evidence="3">G11</strain>
    </source>
</reference>
<gene>
    <name evidence="3" type="ORF">CROQUDRAFT_673017</name>
</gene>
<evidence type="ECO:0000313" key="3">
    <source>
        <dbReference type="EMBL" id="KAG0143321.1"/>
    </source>
</evidence>
<feature type="chain" id="PRO_5040114365" evidence="2">
    <location>
        <begin position="28"/>
        <end position="457"/>
    </location>
</feature>
<feature type="signal peptide" evidence="2">
    <location>
        <begin position="1"/>
        <end position="27"/>
    </location>
</feature>
<protein>
    <submittedName>
        <fullName evidence="3">Uncharacterized protein</fullName>
    </submittedName>
</protein>
<evidence type="ECO:0000256" key="2">
    <source>
        <dbReference type="SAM" id="SignalP"/>
    </source>
</evidence>
<keyword evidence="2" id="KW-0732">Signal</keyword>
<feature type="compositionally biased region" description="Low complexity" evidence="1">
    <location>
        <begin position="165"/>
        <end position="188"/>
    </location>
</feature>
<organism evidence="3 4">
    <name type="scientific">Cronartium quercuum f. sp. fusiforme G11</name>
    <dbReference type="NCBI Taxonomy" id="708437"/>
    <lineage>
        <taxon>Eukaryota</taxon>
        <taxon>Fungi</taxon>
        <taxon>Dikarya</taxon>
        <taxon>Basidiomycota</taxon>
        <taxon>Pucciniomycotina</taxon>
        <taxon>Pucciniomycetes</taxon>
        <taxon>Pucciniales</taxon>
        <taxon>Coleosporiaceae</taxon>
        <taxon>Cronartium</taxon>
    </lineage>
</organism>
<feature type="compositionally biased region" description="Polar residues" evidence="1">
    <location>
        <begin position="243"/>
        <end position="255"/>
    </location>
</feature>
<dbReference type="EMBL" id="MU167322">
    <property type="protein sequence ID" value="KAG0143321.1"/>
    <property type="molecule type" value="Genomic_DNA"/>
</dbReference>
<sequence length="457" mass="48336">MQSYKFPRSAWHPISILLALASLHVHAEPKASLSNSSDSDHSSSIDWGLGGCSNSERANEQINRQSSDLLKIKVISASSLPVSFSNASIFEPDFKDHTPLSKRKTLATSLTVTRSAQGSSLGSAAKVSLLRNPLGFSSSAPSISATPNPPRLFASSARPSNVAQPRSTSTLPPTYPSSSLKSPNSKSSVQGTPTALFTKPTSRVVSASRKSSSKTSKTLPRSSQPAKSTTPAASMYRFAAGSSLPQPSRSHNSPRTSDRTPTKSARATSLKGSNLPPTAFVIPPRHRVTPVHATVTLQLNHTKQTLSPSAQLTSLKIWPTQTSSNPRLKMSASVEYAHHTSLTRSSLRHLPTSVYLVPPPGASQGLSSVRSLSAHPSLRSGTGLTPASTRTVVSMTVQPNPSTHTSVNLSRPAQGTAHRTRTLVPSSRSTSAHYNTASRAIVPLPAHLLQVESCGLP</sequence>
<feature type="compositionally biased region" description="Polar residues" evidence="1">
    <location>
        <begin position="262"/>
        <end position="276"/>
    </location>
</feature>
<dbReference type="AlphaFoldDB" id="A0A9P6NB42"/>
<evidence type="ECO:0000313" key="4">
    <source>
        <dbReference type="Proteomes" id="UP000886653"/>
    </source>
</evidence>